<dbReference type="InterPro" id="IPR044809">
    <property type="entry name" value="AUF1-like"/>
</dbReference>
<dbReference type="InterPro" id="IPR001810">
    <property type="entry name" value="F-box_dom"/>
</dbReference>
<evidence type="ECO:0000313" key="3">
    <source>
        <dbReference type="Proteomes" id="UP001161247"/>
    </source>
</evidence>
<organism evidence="2 3">
    <name type="scientific">Oldenlandia corymbosa var. corymbosa</name>
    <dbReference type="NCBI Taxonomy" id="529605"/>
    <lineage>
        <taxon>Eukaryota</taxon>
        <taxon>Viridiplantae</taxon>
        <taxon>Streptophyta</taxon>
        <taxon>Embryophyta</taxon>
        <taxon>Tracheophyta</taxon>
        <taxon>Spermatophyta</taxon>
        <taxon>Magnoliopsida</taxon>
        <taxon>eudicotyledons</taxon>
        <taxon>Gunneridae</taxon>
        <taxon>Pentapetalae</taxon>
        <taxon>asterids</taxon>
        <taxon>lamiids</taxon>
        <taxon>Gentianales</taxon>
        <taxon>Rubiaceae</taxon>
        <taxon>Rubioideae</taxon>
        <taxon>Spermacoceae</taxon>
        <taxon>Hedyotis-Oldenlandia complex</taxon>
        <taxon>Oldenlandia</taxon>
    </lineage>
</organism>
<dbReference type="SUPFAM" id="SSF81383">
    <property type="entry name" value="F-box domain"/>
    <property type="match status" value="1"/>
</dbReference>
<reference evidence="2" key="1">
    <citation type="submission" date="2023-03" db="EMBL/GenBank/DDBJ databases">
        <authorList>
            <person name="Julca I."/>
        </authorList>
    </citation>
    <scope>NUCLEOTIDE SEQUENCE</scope>
</reference>
<keyword evidence="3" id="KW-1185">Reference proteome</keyword>
<dbReference type="EMBL" id="OX459120">
    <property type="protein sequence ID" value="CAI9100514.1"/>
    <property type="molecule type" value="Genomic_DNA"/>
</dbReference>
<accession>A0AAV1CY13</accession>
<sequence>MEDLPTHLVIDILSRLDDSADIARCRVASKTLNSLSREVRSINLRCSFDRYAKSRSPLTRSSITPFKTIFRNLISELGIIESVSIGVEKPLHTVAYDDVEDEDDLFLTDDKFAVEWLPKIGNGLISCSISDFWVQSCWRRSDVLSLLSSYCQNLIELQIKNAWLSVDGLNPMPMLSKLTLEYIRLDDEDLDMVNKCLSSLQVLNLIGVGGLKEPRIHMSGLKTCHWTVSNAVTSINIVAPRLVKLKLKCARPKALVIDTPSLTDLYLSLEEASKFKVHDFTSLKTLHLESFDLYRVICKLPFGPTIQNLKLSSTRTIGLMVATYGFKLLFSVFPNISSLTLNPRAWSELEMCEDLEVQNQMKGLKDITAYLEIHDFDTTLLFIFFILDNCPNLTDAKLFIHRDVVFTVTNTLISRCMTHCPRVRWRWGMWKVGTEDAWMPT</sequence>
<feature type="domain" description="F-box" evidence="1">
    <location>
        <begin position="4"/>
        <end position="45"/>
    </location>
</feature>
<name>A0AAV1CY13_OLDCO</name>
<dbReference type="PANTHER" id="PTHR31215">
    <property type="entry name" value="OS05G0510400 PROTEIN-RELATED"/>
    <property type="match status" value="1"/>
</dbReference>
<dbReference type="Proteomes" id="UP001161247">
    <property type="component" value="Chromosome 3"/>
</dbReference>
<protein>
    <submittedName>
        <fullName evidence="2">OLC1v1037633C1</fullName>
    </submittedName>
</protein>
<proteinExistence type="predicted"/>
<dbReference type="InterPro" id="IPR036047">
    <property type="entry name" value="F-box-like_dom_sf"/>
</dbReference>
<dbReference type="InterPro" id="IPR032675">
    <property type="entry name" value="LRR_dom_sf"/>
</dbReference>
<dbReference type="SMART" id="SM00256">
    <property type="entry name" value="FBOX"/>
    <property type="match status" value="1"/>
</dbReference>
<dbReference type="Gene3D" id="3.80.10.10">
    <property type="entry name" value="Ribonuclease Inhibitor"/>
    <property type="match status" value="1"/>
</dbReference>
<dbReference type="SUPFAM" id="SSF52047">
    <property type="entry name" value="RNI-like"/>
    <property type="match status" value="1"/>
</dbReference>
<evidence type="ECO:0000313" key="2">
    <source>
        <dbReference type="EMBL" id="CAI9100514.1"/>
    </source>
</evidence>
<dbReference type="AlphaFoldDB" id="A0AAV1CY13"/>
<gene>
    <name evidence="2" type="ORF">OLC1_LOCUS10324</name>
</gene>
<evidence type="ECO:0000259" key="1">
    <source>
        <dbReference type="SMART" id="SM00256"/>
    </source>
</evidence>